<keyword evidence="2" id="KW-0732">Signal</keyword>
<sequence length="697" mass="71312">MMHSMLALLVTLATAAHALNDWSKPCLSGVCSYDIPHSAGSSSGSLKIWGSKDAISDITTAAGWEILGCSTDKLSQDIRLVCTSDDPKAAGCSHLYESAGAEGKIVRLPESCGKNAFARVARAWIPEDQSIPASVAGKIVRRDGKQPQVKALSLDTKFDAIDTSKTGPVNFALKGANIKGAAGDIDTSTVLPSRRSRIYGNTERGLFDFVGDAVDAIKNLNDFNVDKSQALKPLTVDKNFNLLSKQLSCPPITASLKIDVDAKANAVATVGVAASGTIVPPKVDDFAIITSLTGDLDGSVTMVATASCTLDSGKVKIFEVGVPGLDFPGVLTIGPTFEVNAQASAQLDLQADLTVGLNYHVEKAQLIFPPDSKKAQAAGDAFSVGDTPLKLSLSPSVKATGTVSAHLIPSINLKISALGDIVKAGVFLDLDASADMSLSLEGTAQGSITVDKAKAAREEPVLRGRYWARGIPQPNVEPRNPMSAAEAPPAKPVTVKPASTKGISAKATSLKVTSVAPSAKATSKATSVRAVSSKTATSVKATSAKATSVKAATSKAASSAPVAVGTKGVAASASAASTAATATGTSKPAKKGSLSVTKDASASFGGCFRIGAGLDVSAGADANFFGLFDPSTKVSLFSRKFEILKKCFGNAKRSLSLPTKLTRGAGQKRALTCAPPDAGAAVNVADQVVQAGTITPV</sequence>
<accession>A0A9P3UQG0</accession>
<evidence type="ECO:0000313" key="4">
    <source>
        <dbReference type="EMBL" id="GLB41232.1"/>
    </source>
</evidence>
<gene>
    <name evidence="4" type="ORF">LshimejAT787_0904470</name>
</gene>
<dbReference type="InterPro" id="IPR055647">
    <property type="entry name" value="DUF7223"/>
</dbReference>
<dbReference type="OrthoDB" id="73875at2759"/>
<comment type="caution">
    <text evidence="4">The sequence shown here is derived from an EMBL/GenBank/DDBJ whole genome shotgun (WGS) entry which is preliminary data.</text>
</comment>
<dbReference type="Proteomes" id="UP001063166">
    <property type="component" value="Unassembled WGS sequence"/>
</dbReference>
<dbReference type="Pfam" id="PF23865">
    <property type="entry name" value="DUF7223"/>
    <property type="match status" value="1"/>
</dbReference>
<feature type="signal peptide" evidence="2">
    <location>
        <begin position="1"/>
        <end position="18"/>
    </location>
</feature>
<proteinExistence type="predicted"/>
<dbReference type="EMBL" id="BRPK01000009">
    <property type="protein sequence ID" value="GLB41232.1"/>
    <property type="molecule type" value="Genomic_DNA"/>
</dbReference>
<keyword evidence="5" id="KW-1185">Reference proteome</keyword>
<reference evidence="4" key="1">
    <citation type="submission" date="2022-07" db="EMBL/GenBank/DDBJ databases">
        <title>The genome of Lyophyllum shimeji provides insight into the initial evolution of ectomycorrhizal fungal genome.</title>
        <authorList>
            <person name="Kobayashi Y."/>
            <person name="Shibata T."/>
            <person name="Hirakawa H."/>
            <person name="Shigenobu S."/>
            <person name="Nishiyama T."/>
            <person name="Yamada A."/>
            <person name="Hasebe M."/>
            <person name="Kawaguchi M."/>
        </authorList>
    </citation>
    <scope>NUCLEOTIDE SEQUENCE</scope>
    <source>
        <strain evidence="4">AT787</strain>
    </source>
</reference>
<feature type="domain" description="DUF7223" evidence="3">
    <location>
        <begin position="296"/>
        <end position="429"/>
    </location>
</feature>
<organism evidence="4 5">
    <name type="scientific">Lyophyllum shimeji</name>
    <name type="common">Hon-shimeji</name>
    <name type="synonym">Tricholoma shimeji</name>
    <dbReference type="NCBI Taxonomy" id="47721"/>
    <lineage>
        <taxon>Eukaryota</taxon>
        <taxon>Fungi</taxon>
        <taxon>Dikarya</taxon>
        <taxon>Basidiomycota</taxon>
        <taxon>Agaricomycotina</taxon>
        <taxon>Agaricomycetes</taxon>
        <taxon>Agaricomycetidae</taxon>
        <taxon>Agaricales</taxon>
        <taxon>Tricholomatineae</taxon>
        <taxon>Lyophyllaceae</taxon>
        <taxon>Lyophyllum</taxon>
    </lineage>
</organism>
<dbReference type="AlphaFoldDB" id="A0A9P3UQG0"/>
<evidence type="ECO:0000259" key="3">
    <source>
        <dbReference type="Pfam" id="PF23865"/>
    </source>
</evidence>
<evidence type="ECO:0000256" key="1">
    <source>
        <dbReference type="SAM" id="MobiDB-lite"/>
    </source>
</evidence>
<protein>
    <recommendedName>
        <fullName evidence="3">DUF7223 domain-containing protein</fullName>
    </recommendedName>
</protein>
<feature type="chain" id="PRO_5040299272" description="DUF7223 domain-containing protein" evidence="2">
    <location>
        <begin position="19"/>
        <end position="697"/>
    </location>
</feature>
<evidence type="ECO:0000256" key="2">
    <source>
        <dbReference type="SAM" id="SignalP"/>
    </source>
</evidence>
<feature type="compositionally biased region" description="Low complexity" evidence="1">
    <location>
        <begin position="484"/>
        <end position="498"/>
    </location>
</feature>
<feature type="region of interest" description="Disordered" evidence="1">
    <location>
        <begin position="523"/>
        <end position="544"/>
    </location>
</feature>
<feature type="region of interest" description="Disordered" evidence="1">
    <location>
        <begin position="471"/>
        <end position="500"/>
    </location>
</feature>
<name>A0A9P3UQG0_LYOSH</name>
<evidence type="ECO:0000313" key="5">
    <source>
        <dbReference type="Proteomes" id="UP001063166"/>
    </source>
</evidence>